<dbReference type="GO" id="GO:0042823">
    <property type="term" value="P:pyridoxal phosphate biosynthetic process"/>
    <property type="evidence" value="ECO:0007669"/>
    <property type="project" value="InterPro"/>
</dbReference>
<comment type="catalytic activity">
    <reaction evidence="6">
        <text>L-glutamine + H2O = L-glutamate + NH4(+)</text>
        <dbReference type="Rhea" id="RHEA:15889"/>
        <dbReference type="ChEBI" id="CHEBI:15377"/>
        <dbReference type="ChEBI" id="CHEBI:28938"/>
        <dbReference type="ChEBI" id="CHEBI:29985"/>
        <dbReference type="ChEBI" id="CHEBI:58359"/>
        <dbReference type="EC" id="3.5.1.2"/>
    </reaction>
</comment>
<dbReference type="PANTHER" id="PTHR31559">
    <property type="entry name" value="PYRIDOXAL 5'-PHOSPHATE SYNTHASE SUBUNIT SNO"/>
    <property type="match status" value="1"/>
</dbReference>
<dbReference type="GO" id="GO:1903600">
    <property type="term" value="C:glutaminase complex"/>
    <property type="evidence" value="ECO:0007669"/>
    <property type="project" value="TreeGrafter"/>
</dbReference>
<evidence type="ECO:0000313" key="8">
    <source>
        <dbReference type="Proteomes" id="UP000323011"/>
    </source>
</evidence>
<dbReference type="GO" id="GO:0008614">
    <property type="term" value="P:pyridoxine metabolic process"/>
    <property type="evidence" value="ECO:0007669"/>
    <property type="project" value="TreeGrafter"/>
</dbReference>
<dbReference type="PROSITE" id="PS51273">
    <property type="entry name" value="GATASE_TYPE_1"/>
    <property type="match status" value="1"/>
</dbReference>
<dbReference type="CDD" id="cd01749">
    <property type="entry name" value="GATase1_PB"/>
    <property type="match status" value="1"/>
</dbReference>
<protein>
    <recommendedName>
        <fullName evidence="2">glutaminase</fullName>
        <ecNumber evidence="2">3.5.1.2</ecNumber>
    </recommendedName>
</protein>
<evidence type="ECO:0000256" key="4">
    <source>
        <dbReference type="ARBA" id="ARBA00022962"/>
    </source>
</evidence>
<keyword evidence="3" id="KW-0378">Hydrolase</keyword>
<name>A0A5A8CKV1_CAFRO</name>
<dbReference type="InterPro" id="IPR029033">
    <property type="entry name" value="His_PPase_superfam"/>
</dbReference>
<dbReference type="AlphaFoldDB" id="A0A5A8CKV1"/>
<evidence type="ECO:0000256" key="5">
    <source>
        <dbReference type="ARBA" id="ARBA00023239"/>
    </source>
</evidence>
<dbReference type="GO" id="GO:0016829">
    <property type="term" value="F:lyase activity"/>
    <property type="evidence" value="ECO:0007669"/>
    <property type="project" value="UniProtKB-KW"/>
</dbReference>
<reference evidence="7 8" key="1">
    <citation type="submission" date="2019-07" db="EMBL/GenBank/DDBJ databases">
        <title>Genomes of Cafeteria roenbergensis.</title>
        <authorList>
            <person name="Fischer M.G."/>
            <person name="Hackl T."/>
            <person name="Roman M."/>
        </authorList>
    </citation>
    <scope>NUCLEOTIDE SEQUENCE [LARGE SCALE GENOMIC DNA]</scope>
    <source>
        <strain evidence="7 8">BVI</strain>
    </source>
</reference>
<dbReference type="PROSITE" id="PS01236">
    <property type="entry name" value="PDXT_SNO_1"/>
    <property type="match status" value="1"/>
</dbReference>
<comment type="similarity">
    <text evidence="1">Belongs to the glutaminase PdxT/SNO family.</text>
</comment>
<dbReference type="PROSITE" id="PS51130">
    <property type="entry name" value="PDXT_SNO_2"/>
    <property type="match status" value="1"/>
</dbReference>
<dbReference type="Pfam" id="PF01174">
    <property type="entry name" value="SNO"/>
    <property type="match status" value="1"/>
</dbReference>
<gene>
    <name evidence="7" type="ORF">FNF29_03043</name>
</gene>
<dbReference type="InterPro" id="IPR002161">
    <property type="entry name" value="PdxT/SNO"/>
</dbReference>
<dbReference type="GO" id="GO:0004359">
    <property type="term" value="F:glutaminase activity"/>
    <property type="evidence" value="ECO:0007669"/>
    <property type="project" value="UniProtKB-EC"/>
</dbReference>
<organism evidence="7 8">
    <name type="scientific">Cafeteria roenbergensis</name>
    <name type="common">Marine flagellate</name>
    <dbReference type="NCBI Taxonomy" id="33653"/>
    <lineage>
        <taxon>Eukaryota</taxon>
        <taxon>Sar</taxon>
        <taxon>Stramenopiles</taxon>
        <taxon>Bigyra</taxon>
        <taxon>Opalozoa</taxon>
        <taxon>Bicosoecida</taxon>
        <taxon>Cafeteriaceae</taxon>
        <taxon>Cafeteria</taxon>
    </lineage>
</organism>
<dbReference type="GO" id="GO:0005829">
    <property type="term" value="C:cytosol"/>
    <property type="evidence" value="ECO:0007669"/>
    <property type="project" value="TreeGrafter"/>
</dbReference>
<keyword evidence="8" id="KW-1185">Reference proteome</keyword>
<dbReference type="SMART" id="SM00855">
    <property type="entry name" value="PGAM"/>
    <property type="match status" value="1"/>
</dbReference>
<comment type="caution">
    <text evidence="7">The sequence shown here is derived from an EMBL/GenBank/DDBJ whole genome shotgun (WGS) entry which is preliminary data.</text>
</comment>
<dbReference type="Gene3D" id="3.40.50.1240">
    <property type="entry name" value="Phosphoglycerate mutase-like"/>
    <property type="match status" value="1"/>
</dbReference>
<evidence type="ECO:0000256" key="6">
    <source>
        <dbReference type="ARBA" id="ARBA00049534"/>
    </source>
</evidence>
<dbReference type="EMBL" id="VLTN01000015">
    <property type="protein sequence ID" value="KAA0153655.1"/>
    <property type="molecule type" value="Genomic_DNA"/>
</dbReference>
<evidence type="ECO:0000256" key="1">
    <source>
        <dbReference type="ARBA" id="ARBA00008345"/>
    </source>
</evidence>
<dbReference type="Gene3D" id="3.40.50.880">
    <property type="match status" value="1"/>
</dbReference>
<evidence type="ECO:0000313" key="7">
    <source>
        <dbReference type="EMBL" id="KAA0153655.1"/>
    </source>
</evidence>
<dbReference type="InterPro" id="IPR013078">
    <property type="entry name" value="His_Pase_superF_clade-1"/>
</dbReference>
<keyword evidence="4" id="KW-0315">Glutamine amidotransferase</keyword>
<dbReference type="InterPro" id="IPR021196">
    <property type="entry name" value="PdxT/SNO_CS"/>
</dbReference>
<evidence type="ECO:0000256" key="3">
    <source>
        <dbReference type="ARBA" id="ARBA00022801"/>
    </source>
</evidence>
<dbReference type="NCBIfam" id="TIGR03800">
    <property type="entry name" value="PLP_synth_Pdx2"/>
    <property type="match status" value="1"/>
</dbReference>
<dbReference type="InterPro" id="IPR029062">
    <property type="entry name" value="Class_I_gatase-like"/>
</dbReference>
<sequence length="517" mass="54522">MASAAAGAGGYVYIMRHSERQDDGFCGEGSFAHLRETGGHNTDIPITRRGIVLAERAAARLLRECSERGCTIEVVVSSPYLRCIQTSLVVAKLLGKDAVVVDARLREFHSPGDQTVPEKEDVLPRSAGGTCEWRERLPAAVDWTRFDRQTEATSSRGFFRTVRSLAECSGHALEAITESCGPPGSAALLVTHAEILYNLESTVHGGEDDDALDPEYTCISCVQRAAGGGWDIHFSADSEHIDERSGRALERAPEEMASIADLPILSAAGFYARDGAGPEAGSRCVIGVLALQGAFLEHLTYLRACGAQAREVRTAKDFDGIDGLVIPGGESTAMALVAARTGMWAHIQKFVDSDKPVWGTCAGMILLATEAEGAKAGGQSLLKGLDICVHRNYFGSQVHSFEAAVKVRPEFQERLGGAAELPGVFIRAPALLSVGDGVDVVATVVAERRDVHGAAAEGAEGSVATSEVIVAAARGATRLVTAFHPELAASKVWHELFVTMVEASMAGAAAPGGVTTA</sequence>
<dbReference type="Pfam" id="PF00300">
    <property type="entry name" value="His_Phos_1"/>
    <property type="match status" value="1"/>
</dbReference>
<dbReference type="PANTHER" id="PTHR31559:SF0">
    <property type="entry name" value="PYRIDOXAL 5'-PHOSPHATE SYNTHASE SUBUNIT SNO1-RELATED"/>
    <property type="match status" value="1"/>
</dbReference>
<dbReference type="Proteomes" id="UP000323011">
    <property type="component" value="Unassembled WGS sequence"/>
</dbReference>
<dbReference type="EC" id="3.5.1.2" evidence="2"/>
<proteinExistence type="inferred from homology"/>
<keyword evidence="5" id="KW-0456">Lyase</keyword>
<evidence type="ECO:0000256" key="2">
    <source>
        <dbReference type="ARBA" id="ARBA00012918"/>
    </source>
</evidence>
<dbReference type="CDD" id="cd07067">
    <property type="entry name" value="HP_PGM_like"/>
    <property type="match status" value="1"/>
</dbReference>
<dbReference type="SUPFAM" id="SSF53254">
    <property type="entry name" value="Phosphoglycerate mutase-like"/>
    <property type="match status" value="1"/>
</dbReference>
<accession>A0A5A8CKV1</accession>
<dbReference type="SUPFAM" id="SSF52317">
    <property type="entry name" value="Class I glutamine amidotransferase-like"/>
    <property type="match status" value="1"/>
</dbReference>